<keyword evidence="2" id="KW-0812">Transmembrane</keyword>
<protein>
    <submittedName>
        <fullName evidence="3">Uncharacterized protein</fullName>
    </submittedName>
</protein>
<evidence type="ECO:0000313" key="4">
    <source>
        <dbReference type="Proteomes" id="UP000094801"/>
    </source>
</evidence>
<organism evidence="3 4">
    <name type="scientific">[Candida] arabinofermentans NRRL YB-2248</name>
    <dbReference type="NCBI Taxonomy" id="983967"/>
    <lineage>
        <taxon>Eukaryota</taxon>
        <taxon>Fungi</taxon>
        <taxon>Dikarya</taxon>
        <taxon>Ascomycota</taxon>
        <taxon>Saccharomycotina</taxon>
        <taxon>Pichiomycetes</taxon>
        <taxon>Pichiales</taxon>
        <taxon>Pichiaceae</taxon>
        <taxon>Ogataea</taxon>
        <taxon>Ogataea/Candida clade</taxon>
    </lineage>
</organism>
<gene>
    <name evidence="3" type="ORF">CANARDRAFT_29069</name>
</gene>
<accession>A0A1E4SYJ8</accession>
<keyword evidence="2" id="KW-0472">Membrane</keyword>
<dbReference type="AlphaFoldDB" id="A0A1E4SYJ8"/>
<dbReference type="STRING" id="983967.A0A1E4SYJ8"/>
<keyword evidence="4" id="KW-1185">Reference proteome</keyword>
<dbReference type="EMBL" id="KV453856">
    <property type="protein sequence ID" value="ODV84532.1"/>
    <property type="molecule type" value="Genomic_DNA"/>
</dbReference>
<keyword evidence="2" id="KW-1133">Transmembrane helix</keyword>
<evidence type="ECO:0000313" key="3">
    <source>
        <dbReference type="EMBL" id="ODV84532.1"/>
    </source>
</evidence>
<sequence>MSQIVLNSNSNSINGQNGTSNHHQQISSPVLSSSTAPAQLNTSPGVTSPLSNSGYFTVDVSSQTKFRNHYQLAIKQYLNRNFERAWFITSPLIDDIISTKNEKNRIDDDLIVKIYKLYLSLIDLILKEKDSSSSSHSNDPTEVQPSNTFPTIKANEFNNLQNKFQDGLLFDQITRIYAQNLINVDPELILMCLIIELSNGFSLTRLNEQVEYYLTQTYILPNGEGLGDYSDASTVSRKEKIVEFYLFHILTKMNEISKSKDLIRKLFIRDDAKVEAYLKNLNLAIENQKQEKVKEHEQQQQQQRSQQQQQQELQDVEHRHFKPTTFKEDPSATKKKVKKVKKKIIKKSQSPTEKNEITTKSDTKQTVTGISPILDFFKRYILISREDNIYNSLIKPGILLVFVVSILVSMSRRKERFRQFLLWLLVKLRETLGMAFKISYV</sequence>
<reference evidence="4" key="1">
    <citation type="submission" date="2016-04" db="EMBL/GenBank/DDBJ databases">
        <title>Comparative genomics of biotechnologically important yeasts.</title>
        <authorList>
            <consortium name="DOE Joint Genome Institute"/>
            <person name="Riley R."/>
            <person name="Haridas S."/>
            <person name="Wolfe K.H."/>
            <person name="Lopes M.R."/>
            <person name="Hittinger C.T."/>
            <person name="Goker M."/>
            <person name="Salamov A."/>
            <person name="Wisecaver J."/>
            <person name="Long T.M."/>
            <person name="Aerts A.L."/>
            <person name="Barry K."/>
            <person name="Choi C."/>
            <person name="Clum A."/>
            <person name="Coughlan A.Y."/>
            <person name="Deshpande S."/>
            <person name="Douglass A.P."/>
            <person name="Hanson S.J."/>
            <person name="Klenk H.-P."/>
            <person name="Labutti K."/>
            <person name="Lapidus A."/>
            <person name="Lindquist E."/>
            <person name="Lipzen A."/>
            <person name="Meier-Kolthoff J.P."/>
            <person name="Ohm R.A."/>
            <person name="Otillar R.P."/>
            <person name="Pangilinan J."/>
            <person name="Peng Y."/>
            <person name="Rokas A."/>
            <person name="Rosa C.A."/>
            <person name="Scheuner C."/>
            <person name="Sibirny A.A."/>
            <person name="Slot J.C."/>
            <person name="Stielow J.B."/>
            <person name="Sun H."/>
            <person name="Kurtzman C.P."/>
            <person name="Blackwell M."/>
            <person name="Grigoriev I.V."/>
            <person name="Jeffries T.W."/>
        </authorList>
    </citation>
    <scope>NUCLEOTIDE SEQUENCE [LARGE SCALE GENOMIC DNA]</scope>
    <source>
        <strain evidence="4">NRRL YB-2248</strain>
    </source>
</reference>
<evidence type="ECO:0000256" key="1">
    <source>
        <dbReference type="SAM" id="MobiDB-lite"/>
    </source>
</evidence>
<proteinExistence type="predicted"/>
<evidence type="ECO:0000256" key="2">
    <source>
        <dbReference type="SAM" id="Phobius"/>
    </source>
</evidence>
<feature type="transmembrane region" description="Helical" evidence="2">
    <location>
        <begin position="389"/>
        <end position="408"/>
    </location>
</feature>
<feature type="compositionally biased region" description="Low complexity" evidence="1">
    <location>
        <begin position="299"/>
        <end position="313"/>
    </location>
</feature>
<feature type="region of interest" description="Disordered" evidence="1">
    <location>
        <begin position="292"/>
        <end position="315"/>
    </location>
</feature>
<feature type="region of interest" description="Disordered" evidence="1">
    <location>
        <begin position="6"/>
        <end position="46"/>
    </location>
</feature>
<name>A0A1E4SYJ8_9ASCO</name>
<dbReference type="Proteomes" id="UP000094801">
    <property type="component" value="Unassembled WGS sequence"/>
</dbReference>
<feature type="compositionally biased region" description="Polar residues" evidence="1">
    <location>
        <begin position="22"/>
        <end position="46"/>
    </location>
</feature>
<feature type="compositionally biased region" description="Low complexity" evidence="1">
    <location>
        <begin position="7"/>
        <end position="21"/>
    </location>
</feature>
<dbReference type="OrthoDB" id="3981028at2759"/>